<feature type="transmembrane region" description="Helical" evidence="1">
    <location>
        <begin position="37"/>
        <end position="55"/>
    </location>
</feature>
<dbReference type="InterPro" id="IPR001285">
    <property type="entry name" value="Synaptophysin/porin"/>
</dbReference>
<organism evidence="2 3">
    <name type="scientific">Leptobrachium leishanense</name>
    <name type="common">Leishan spiny toad</name>
    <dbReference type="NCBI Taxonomy" id="445787"/>
    <lineage>
        <taxon>Eukaryota</taxon>
        <taxon>Metazoa</taxon>
        <taxon>Chordata</taxon>
        <taxon>Craniata</taxon>
        <taxon>Vertebrata</taxon>
        <taxon>Euteleostomi</taxon>
        <taxon>Amphibia</taxon>
        <taxon>Batrachia</taxon>
        <taxon>Anura</taxon>
        <taxon>Pelobatoidea</taxon>
        <taxon>Megophryidae</taxon>
        <taxon>Leptobrachium</taxon>
    </lineage>
</organism>
<keyword evidence="1" id="KW-0472">Membrane</keyword>
<keyword evidence="1" id="KW-0812">Transmembrane</keyword>
<accession>A0A8C5WK62</accession>
<dbReference type="GO" id="GO:0030672">
    <property type="term" value="C:synaptic vesicle membrane"/>
    <property type="evidence" value="ECO:0007669"/>
    <property type="project" value="TreeGrafter"/>
</dbReference>
<keyword evidence="1" id="KW-1133">Transmembrane helix</keyword>
<evidence type="ECO:0000256" key="1">
    <source>
        <dbReference type="SAM" id="Phobius"/>
    </source>
</evidence>
<dbReference type="Ensembl" id="ENSLLET00000046238.1">
    <property type="protein sequence ID" value="ENSLLEP00000044460.1"/>
    <property type="gene ID" value="ENSLLEG00000028226.1"/>
</dbReference>
<name>A0A8C5WK62_9ANUR</name>
<proteinExistence type="predicted"/>
<reference evidence="2" key="2">
    <citation type="submission" date="2025-09" db="UniProtKB">
        <authorList>
            <consortium name="Ensembl"/>
        </authorList>
    </citation>
    <scope>IDENTIFICATION</scope>
</reference>
<feature type="transmembrane region" description="Helical" evidence="1">
    <location>
        <begin position="114"/>
        <end position="133"/>
    </location>
</feature>
<dbReference type="PANTHER" id="PTHR10306">
    <property type="entry name" value="SYNAPTOPHYSIN"/>
    <property type="match status" value="1"/>
</dbReference>
<reference evidence="2" key="1">
    <citation type="submission" date="2025-08" db="UniProtKB">
        <authorList>
            <consortium name="Ensembl"/>
        </authorList>
    </citation>
    <scope>IDENTIFICATION</scope>
</reference>
<evidence type="ECO:0000313" key="2">
    <source>
        <dbReference type="Ensembl" id="ENSLLEP00000044460.1"/>
    </source>
</evidence>
<sequence length="134" mass="14854">MCCFACQSQYIHVVRHRLQRRVHASGSNCTAFQPSPWAEIPVLFAIFAFATCGGYSRELRVSIDCANKTDHLGTSAEFFVTIAVFSFLDSLAATGTNCGREPFMFLHFWCTDTGALHIFFTIDFIVVLGVATLS</sequence>
<dbReference type="Proteomes" id="UP000694569">
    <property type="component" value="Unplaced"/>
</dbReference>
<feature type="transmembrane region" description="Helical" evidence="1">
    <location>
        <begin position="76"/>
        <end position="94"/>
    </location>
</feature>
<keyword evidence="3" id="KW-1185">Reference proteome</keyword>
<evidence type="ECO:0000313" key="3">
    <source>
        <dbReference type="Proteomes" id="UP000694569"/>
    </source>
</evidence>
<protein>
    <submittedName>
        <fullName evidence="2">Uncharacterized protein</fullName>
    </submittedName>
</protein>
<dbReference type="AlphaFoldDB" id="A0A8C5WK62"/>
<dbReference type="PANTHER" id="PTHR10306:SF16">
    <property type="entry name" value="SYNAPTOPORIN"/>
    <property type="match status" value="1"/>
</dbReference>